<dbReference type="EMBL" id="CAJNJA010008549">
    <property type="protein sequence ID" value="CAE7237774.1"/>
    <property type="molecule type" value="Genomic_DNA"/>
</dbReference>
<accession>A0A812L8R6</accession>
<name>A0A812L8R6_9DINO</name>
<sequence>MGWKQVVLGAGLARGFGSPRTPLFDYDCASVQKRSSGIDWQQIHDEVTFAVEESQKGRAGFRICALGVYGREGRRVIWQ</sequence>
<evidence type="ECO:0000313" key="1">
    <source>
        <dbReference type="EMBL" id="CAE7237774.1"/>
    </source>
</evidence>
<protein>
    <submittedName>
        <fullName evidence="1">Mok12 protein</fullName>
    </submittedName>
</protein>
<proteinExistence type="predicted"/>
<comment type="caution">
    <text evidence="1">The sequence shown here is derived from an EMBL/GenBank/DDBJ whole genome shotgun (WGS) entry which is preliminary data.</text>
</comment>
<gene>
    <name evidence="1" type="primary">mok12</name>
    <name evidence="1" type="ORF">SNEC2469_LOCUS4083</name>
</gene>
<organism evidence="1 2">
    <name type="scientific">Symbiodinium necroappetens</name>
    <dbReference type="NCBI Taxonomy" id="1628268"/>
    <lineage>
        <taxon>Eukaryota</taxon>
        <taxon>Sar</taxon>
        <taxon>Alveolata</taxon>
        <taxon>Dinophyceae</taxon>
        <taxon>Suessiales</taxon>
        <taxon>Symbiodiniaceae</taxon>
        <taxon>Symbiodinium</taxon>
    </lineage>
</organism>
<dbReference type="AlphaFoldDB" id="A0A812L8R6"/>
<dbReference type="Proteomes" id="UP000601435">
    <property type="component" value="Unassembled WGS sequence"/>
</dbReference>
<evidence type="ECO:0000313" key="2">
    <source>
        <dbReference type="Proteomes" id="UP000601435"/>
    </source>
</evidence>
<keyword evidence="2" id="KW-1185">Reference proteome</keyword>
<reference evidence="1" key="1">
    <citation type="submission" date="2021-02" db="EMBL/GenBank/DDBJ databases">
        <authorList>
            <person name="Dougan E. K."/>
            <person name="Rhodes N."/>
            <person name="Thang M."/>
            <person name="Chan C."/>
        </authorList>
    </citation>
    <scope>NUCLEOTIDE SEQUENCE</scope>
</reference>